<dbReference type="SMART" id="SM01221">
    <property type="entry name" value="FTCD"/>
    <property type="match status" value="1"/>
</dbReference>
<dbReference type="InterPro" id="IPR013802">
    <property type="entry name" value="Formiminotransferase_C"/>
</dbReference>
<evidence type="ECO:0000313" key="11">
    <source>
        <dbReference type="Proteomes" id="UP001174909"/>
    </source>
</evidence>
<evidence type="ECO:0000256" key="1">
    <source>
        <dbReference type="ARBA" id="ARBA00004496"/>
    </source>
</evidence>
<dbReference type="Proteomes" id="UP001174909">
    <property type="component" value="Unassembled WGS sequence"/>
</dbReference>
<comment type="caution">
    <text evidence="10">The sequence shown here is derived from an EMBL/GenBank/DDBJ whole genome shotgun (WGS) entry which is preliminary data.</text>
</comment>
<organism evidence="10 11">
    <name type="scientific">Geodia barretti</name>
    <name type="common">Barrett's horny sponge</name>
    <dbReference type="NCBI Taxonomy" id="519541"/>
    <lineage>
        <taxon>Eukaryota</taxon>
        <taxon>Metazoa</taxon>
        <taxon>Porifera</taxon>
        <taxon>Demospongiae</taxon>
        <taxon>Heteroscleromorpha</taxon>
        <taxon>Tetractinellida</taxon>
        <taxon>Astrophorina</taxon>
        <taxon>Geodiidae</taxon>
        <taxon>Geodia</taxon>
    </lineage>
</organism>
<accession>A0AA35TJK7</accession>
<name>A0AA35TJK7_GEOBA</name>
<feature type="domain" description="Formiminotransferase C-terminal subdomain" evidence="8">
    <location>
        <begin position="147"/>
        <end position="260"/>
    </location>
</feature>
<dbReference type="PANTHER" id="PTHR12234">
    <property type="entry name" value="FORMIMINOTRANSFERASE-CYCLODEAMINASE"/>
    <property type="match status" value="1"/>
</dbReference>
<proteinExistence type="predicted"/>
<keyword evidence="7" id="KW-0290">Folate-binding</keyword>
<evidence type="ECO:0000259" key="8">
    <source>
        <dbReference type="SMART" id="SM01221"/>
    </source>
</evidence>
<dbReference type="InterPro" id="IPR004227">
    <property type="entry name" value="Formiminotransferase_cat"/>
</dbReference>
<dbReference type="GO" id="GO:0005542">
    <property type="term" value="F:folic acid binding"/>
    <property type="evidence" value="ECO:0007669"/>
    <property type="project" value="UniProtKB-KW"/>
</dbReference>
<dbReference type="InterPro" id="IPR022384">
    <property type="entry name" value="FormiminoTrfase_cat_dom_sf"/>
</dbReference>
<dbReference type="AlphaFoldDB" id="A0AA35TJK7"/>
<evidence type="ECO:0000256" key="3">
    <source>
        <dbReference type="ARBA" id="ARBA00012252"/>
    </source>
</evidence>
<comment type="subcellular location">
    <subcellularLocation>
        <location evidence="1">Cytoplasm</location>
    </subcellularLocation>
</comment>
<dbReference type="InterPro" id="IPR012886">
    <property type="entry name" value="Formiminotransferase_N"/>
</dbReference>
<evidence type="ECO:0000256" key="4">
    <source>
        <dbReference type="ARBA" id="ARBA00022490"/>
    </source>
</evidence>
<evidence type="ECO:0000256" key="6">
    <source>
        <dbReference type="ARBA" id="ARBA00022808"/>
    </source>
</evidence>
<gene>
    <name evidence="10" type="ORF">GBAR_LOCUS27258</name>
</gene>
<evidence type="ECO:0000256" key="7">
    <source>
        <dbReference type="ARBA" id="ARBA00022954"/>
    </source>
</evidence>
<dbReference type="SMART" id="SM01222">
    <property type="entry name" value="FTCD_N"/>
    <property type="match status" value="1"/>
</dbReference>
<evidence type="ECO:0000256" key="2">
    <source>
        <dbReference type="ARBA" id="ARBA00005082"/>
    </source>
</evidence>
<dbReference type="EC" id="2.1.2.5" evidence="3"/>
<keyword evidence="11" id="KW-1185">Reference proteome</keyword>
<evidence type="ECO:0000259" key="9">
    <source>
        <dbReference type="SMART" id="SM01222"/>
    </source>
</evidence>
<keyword evidence="4" id="KW-0963">Cytoplasm</keyword>
<dbReference type="Gene3D" id="3.30.990.10">
    <property type="entry name" value="Formiminotransferase, N-terminal subdomain"/>
    <property type="match status" value="1"/>
</dbReference>
<keyword evidence="5" id="KW-0808">Transferase</keyword>
<evidence type="ECO:0000256" key="5">
    <source>
        <dbReference type="ARBA" id="ARBA00022679"/>
    </source>
</evidence>
<dbReference type="PANTHER" id="PTHR12234:SF8">
    <property type="entry name" value="FORMIMINOTRANSFERASE-CYCLODEAMINASE"/>
    <property type="match status" value="1"/>
</dbReference>
<keyword evidence="6" id="KW-0369">Histidine metabolism</keyword>
<comment type="pathway">
    <text evidence="2">Amino-acid degradation; L-histidine degradation into L-glutamate; L-glutamate from N-formimidoyl-L-glutamate (transferase route): step 1/1.</text>
</comment>
<sequence>MLDWSSDPFHNRTVLTLAGDAPGVTAALLAVYEVAAATIDIRRHHGVHPRVGAVDVVPLVPLAGISSGACVALARALGRLVAERFGVPVFLYEDAATRPERRALENIRRGQLAGLTRRMNQPQWRPDFGPRTPHPAAGVSVIGARSILIAFNVNLATDDLTVAREIARTVRASGGGLPHVKAIGVQLGGGRVQVAMNLTNYCQTPLQRAFDAVRLEAARRGVAVAGSELVGLIPADALDAAGAHHLQLEDFGPERLLETHLGGPLATPGAPWES</sequence>
<dbReference type="Gene3D" id="3.30.70.670">
    <property type="entry name" value="Formiminotransferase, C-terminal subdomain"/>
    <property type="match status" value="1"/>
</dbReference>
<dbReference type="SUPFAM" id="SSF55116">
    <property type="entry name" value="Formiminotransferase domain of formiminotransferase-cyclodeaminase"/>
    <property type="match status" value="2"/>
</dbReference>
<dbReference type="GO" id="GO:0005737">
    <property type="term" value="C:cytoplasm"/>
    <property type="evidence" value="ECO:0007669"/>
    <property type="project" value="UniProtKB-SubCell"/>
</dbReference>
<dbReference type="NCBIfam" id="TIGR02024">
    <property type="entry name" value="FtcD"/>
    <property type="match status" value="1"/>
</dbReference>
<dbReference type="Pfam" id="PF07837">
    <property type="entry name" value="FTCD_N"/>
    <property type="match status" value="1"/>
</dbReference>
<dbReference type="InterPro" id="IPR037064">
    <property type="entry name" value="Formiminotransferase_N_sf"/>
</dbReference>
<dbReference type="GO" id="GO:0030409">
    <property type="term" value="F:glutamate formimidoyltransferase activity"/>
    <property type="evidence" value="ECO:0007669"/>
    <property type="project" value="UniProtKB-EC"/>
</dbReference>
<dbReference type="InterPro" id="IPR051623">
    <property type="entry name" value="FTCD"/>
</dbReference>
<protein>
    <recommendedName>
        <fullName evidence="3">glutamate formimidoyltransferase</fullName>
        <ecNumber evidence="3">2.1.2.5</ecNumber>
    </recommendedName>
</protein>
<dbReference type="EMBL" id="CASHTH010003799">
    <property type="protein sequence ID" value="CAI8049500.1"/>
    <property type="molecule type" value="Genomic_DNA"/>
</dbReference>
<feature type="domain" description="Formiminotransferase N-terminal subdomain" evidence="9">
    <location>
        <begin position="1"/>
        <end position="146"/>
    </location>
</feature>
<dbReference type="InterPro" id="IPR037070">
    <property type="entry name" value="Formiminotransferase_C_sf"/>
</dbReference>
<reference evidence="10" key="1">
    <citation type="submission" date="2023-03" db="EMBL/GenBank/DDBJ databases">
        <authorList>
            <person name="Steffen K."/>
            <person name="Cardenas P."/>
        </authorList>
    </citation>
    <scope>NUCLEOTIDE SEQUENCE</scope>
</reference>
<dbReference type="GO" id="GO:0006547">
    <property type="term" value="P:L-histidine metabolic process"/>
    <property type="evidence" value="ECO:0007669"/>
    <property type="project" value="UniProtKB-KW"/>
</dbReference>
<dbReference type="Pfam" id="PF02971">
    <property type="entry name" value="FTCD"/>
    <property type="match status" value="1"/>
</dbReference>
<evidence type="ECO:0000313" key="10">
    <source>
        <dbReference type="EMBL" id="CAI8049500.1"/>
    </source>
</evidence>